<keyword evidence="3" id="KW-1185">Reference proteome</keyword>
<name>A0A6A6J6N6_WESOR</name>
<gene>
    <name evidence="2" type="ORF">EI97DRAFT_426769</name>
</gene>
<sequence>MRLTSLIITALLAPLGGLAAPLAADSIVTLEARQGNCPPKPKPCVRIVPDPTPQEYKARFEQFAEAFIYKKNITRAFEFITQDYINHNPMAQNGFDSAWGILCGIWNNQNLTPLRTLYQHPMGRVNYRSGFGTIIDRFRWEGGCIAEHWDSGEKWPTNTTADPAL</sequence>
<dbReference type="Gene3D" id="3.10.450.50">
    <property type="match status" value="1"/>
</dbReference>
<evidence type="ECO:0000256" key="1">
    <source>
        <dbReference type="SAM" id="SignalP"/>
    </source>
</evidence>
<organism evidence="2 3">
    <name type="scientific">Westerdykella ornata</name>
    <dbReference type="NCBI Taxonomy" id="318751"/>
    <lineage>
        <taxon>Eukaryota</taxon>
        <taxon>Fungi</taxon>
        <taxon>Dikarya</taxon>
        <taxon>Ascomycota</taxon>
        <taxon>Pezizomycotina</taxon>
        <taxon>Dothideomycetes</taxon>
        <taxon>Pleosporomycetidae</taxon>
        <taxon>Pleosporales</taxon>
        <taxon>Sporormiaceae</taxon>
        <taxon>Westerdykella</taxon>
    </lineage>
</organism>
<dbReference type="AlphaFoldDB" id="A0A6A6J6N6"/>
<proteinExistence type="predicted"/>
<dbReference type="RefSeq" id="XP_033649779.1">
    <property type="nucleotide sequence ID" value="XM_033797200.1"/>
</dbReference>
<dbReference type="EMBL" id="ML986524">
    <property type="protein sequence ID" value="KAF2272240.1"/>
    <property type="molecule type" value="Genomic_DNA"/>
</dbReference>
<evidence type="ECO:0000313" key="2">
    <source>
        <dbReference type="EMBL" id="KAF2272240.1"/>
    </source>
</evidence>
<dbReference type="Proteomes" id="UP000800097">
    <property type="component" value="Unassembled WGS sequence"/>
</dbReference>
<feature type="signal peptide" evidence="1">
    <location>
        <begin position="1"/>
        <end position="19"/>
    </location>
</feature>
<dbReference type="SUPFAM" id="SSF54427">
    <property type="entry name" value="NTF2-like"/>
    <property type="match status" value="1"/>
</dbReference>
<reference evidence="2" key="1">
    <citation type="journal article" date="2020" name="Stud. Mycol.">
        <title>101 Dothideomycetes genomes: a test case for predicting lifestyles and emergence of pathogens.</title>
        <authorList>
            <person name="Haridas S."/>
            <person name="Albert R."/>
            <person name="Binder M."/>
            <person name="Bloem J."/>
            <person name="Labutti K."/>
            <person name="Salamov A."/>
            <person name="Andreopoulos B."/>
            <person name="Baker S."/>
            <person name="Barry K."/>
            <person name="Bills G."/>
            <person name="Bluhm B."/>
            <person name="Cannon C."/>
            <person name="Castanera R."/>
            <person name="Culley D."/>
            <person name="Daum C."/>
            <person name="Ezra D."/>
            <person name="Gonzalez J."/>
            <person name="Henrissat B."/>
            <person name="Kuo A."/>
            <person name="Liang C."/>
            <person name="Lipzen A."/>
            <person name="Lutzoni F."/>
            <person name="Magnuson J."/>
            <person name="Mondo S."/>
            <person name="Nolan M."/>
            <person name="Ohm R."/>
            <person name="Pangilinan J."/>
            <person name="Park H.-J."/>
            <person name="Ramirez L."/>
            <person name="Alfaro M."/>
            <person name="Sun H."/>
            <person name="Tritt A."/>
            <person name="Yoshinaga Y."/>
            <person name="Zwiers L.-H."/>
            <person name="Turgeon B."/>
            <person name="Goodwin S."/>
            <person name="Spatafora J."/>
            <person name="Crous P."/>
            <person name="Grigoriev I."/>
        </authorList>
    </citation>
    <scope>NUCLEOTIDE SEQUENCE</scope>
    <source>
        <strain evidence="2">CBS 379.55</strain>
    </source>
</reference>
<evidence type="ECO:0008006" key="4">
    <source>
        <dbReference type="Google" id="ProtNLM"/>
    </source>
</evidence>
<feature type="chain" id="PRO_5025356935" description="SnoaL-like domain-containing protein" evidence="1">
    <location>
        <begin position="20"/>
        <end position="165"/>
    </location>
</feature>
<accession>A0A6A6J6N6</accession>
<dbReference type="InterPro" id="IPR032710">
    <property type="entry name" value="NTF2-like_dom_sf"/>
</dbReference>
<evidence type="ECO:0000313" key="3">
    <source>
        <dbReference type="Proteomes" id="UP000800097"/>
    </source>
</evidence>
<dbReference type="OrthoDB" id="2820488at2759"/>
<keyword evidence="1" id="KW-0732">Signal</keyword>
<protein>
    <recommendedName>
        <fullName evidence="4">SnoaL-like domain-containing protein</fullName>
    </recommendedName>
</protein>
<dbReference type="GeneID" id="54550375"/>